<comment type="catalytic activity">
    <reaction evidence="12">
        <text>pyruvate + ATP = phosphoenolpyruvate + ADP + H(+)</text>
        <dbReference type="Rhea" id="RHEA:18157"/>
        <dbReference type="ChEBI" id="CHEBI:15361"/>
        <dbReference type="ChEBI" id="CHEBI:15378"/>
        <dbReference type="ChEBI" id="CHEBI:30616"/>
        <dbReference type="ChEBI" id="CHEBI:58702"/>
        <dbReference type="ChEBI" id="CHEBI:456216"/>
        <dbReference type="EC" id="2.7.1.40"/>
    </reaction>
</comment>
<evidence type="ECO:0000256" key="1">
    <source>
        <dbReference type="ARBA" id="ARBA00004997"/>
    </source>
</evidence>
<dbReference type="InterPro" id="IPR040442">
    <property type="entry name" value="Pyrv_kinase-like_dom_sf"/>
</dbReference>
<dbReference type="InterPro" id="IPR015795">
    <property type="entry name" value="Pyrv_Knase_C"/>
</dbReference>
<dbReference type="HOGENOM" id="CLU_015439_4_0_4"/>
<dbReference type="SUPFAM" id="SSF51621">
    <property type="entry name" value="Phosphoenolpyruvate/pyruvate domain"/>
    <property type="match status" value="1"/>
</dbReference>
<evidence type="ECO:0000256" key="7">
    <source>
        <dbReference type="ARBA" id="ARBA00022777"/>
    </source>
</evidence>
<dbReference type="InterPro" id="IPR015793">
    <property type="entry name" value="Pyrv_Knase_brl"/>
</dbReference>
<feature type="domain" description="Pyruvate kinase C-terminal" evidence="14">
    <location>
        <begin position="124"/>
        <end position="236"/>
    </location>
</feature>
<keyword evidence="4 12" id="KW-0808">Transferase</keyword>
<evidence type="ECO:0000256" key="12">
    <source>
        <dbReference type="RuleBase" id="RU000504"/>
    </source>
</evidence>
<evidence type="ECO:0000313" key="15">
    <source>
        <dbReference type="EMBL" id="AEI82426.1"/>
    </source>
</evidence>
<dbReference type="InterPro" id="IPR001697">
    <property type="entry name" value="Pyr_Knase"/>
</dbReference>
<comment type="similarity">
    <text evidence="2 12">Belongs to the pyruvate kinase family.</text>
</comment>
<accession>F8GUM2</accession>
<evidence type="ECO:0000259" key="14">
    <source>
        <dbReference type="Pfam" id="PF02887"/>
    </source>
</evidence>
<evidence type="ECO:0000313" key="16">
    <source>
        <dbReference type="Proteomes" id="UP000006798"/>
    </source>
</evidence>
<dbReference type="GO" id="GO:0000287">
    <property type="term" value="F:magnesium ion binding"/>
    <property type="evidence" value="ECO:0007669"/>
    <property type="project" value="InterPro"/>
</dbReference>
<dbReference type="Pfam" id="PF00224">
    <property type="entry name" value="PK"/>
    <property type="match status" value="1"/>
</dbReference>
<name>F8GUM2_CUPNN</name>
<gene>
    <name evidence="15" type="primary">pyk2</name>
    <name evidence="15" type="ordered locus">CNE_BB1p10180</name>
</gene>
<keyword evidence="9 12" id="KW-0460">Magnesium</keyword>
<dbReference type="PRINTS" id="PR01050">
    <property type="entry name" value="PYRUVTKNASE"/>
</dbReference>
<evidence type="ECO:0000256" key="3">
    <source>
        <dbReference type="ARBA" id="ARBA00012142"/>
    </source>
</evidence>
<evidence type="ECO:0000256" key="8">
    <source>
        <dbReference type="ARBA" id="ARBA00022840"/>
    </source>
</evidence>
<keyword evidence="5" id="KW-0479">Metal-binding</keyword>
<dbReference type="PANTHER" id="PTHR11817">
    <property type="entry name" value="PYRUVATE KINASE"/>
    <property type="match status" value="1"/>
</dbReference>
<dbReference type="InterPro" id="IPR015813">
    <property type="entry name" value="Pyrv/PenolPyrv_kinase-like_dom"/>
</dbReference>
<dbReference type="InterPro" id="IPR036918">
    <property type="entry name" value="Pyrv_Knase_C_sf"/>
</dbReference>
<keyword evidence="10 12" id="KW-0324">Glycolysis</keyword>
<dbReference type="GO" id="GO:0004743">
    <property type="term" value="F:pyruvate kinase activity"/>
    <property type="evidence" value="ECO:0007669"/>
    <property type="project" value="UniProtKB-EC"/>
</dbReference>
<reference evidence="15 16" key="1">
    <citation type="journal article" date="2011" name="J. Bacteriol.">
        <title>Complete genome sequence of the type strain Cupriavidus necator N-1.</title>
        <authorList>
            <person name="Poehlein A."/>
            <person name="Kusian B."/>
            <person name="Friedrich B."/>
            <person name="Daniel R."/>
            <person name="Bowien B."/>
        </authorList>
    </citation>
    <scope>NUCLEOTIDE SEQUENCE [LARGE SCALE GENOMIC DNA]</scope>
    <source>
        <strain evidence="16">ATCC 43291 / DSM 13513 / CCUG 52238 / LMG 8453 / N-1</strain>
        <plasmid evidence="15 16">pBB1</plasmid>
    </source>
</reference>
<dbReference type="Gene3D" id="3.20.20.60">
    <property type="entry name" value="Phosphoenolpyruvate-binding domains"/>
    <property type="match status" value="1"/>
</dbReference>
<feature type="domain" description="Pyruvate kinase barrel" evidence="13">
    <location>
        <begin position="3"/>
        <end position="90"/>
    </location>
</feature>
<dbReference type="Pfam" id="PF02887">
    <property type="entry name" value="PK_C"/>
    <property type="match status" value="1"/>
</dbReference>
<dbReference type="GO" id="GO:0005524">
    <property type="term" value="F:ATP binding"/>
    <property type="evidence" value="ECO:0007669"/>
    <property type="project" value="UniProtKB-KW"/>
</dbReference>
<dbReference type="Gene3D" id="3.40.1380.20">
    <property type="entry name" value="Pyruvate kinase, C-terminal domain"/>
    <property type="match status" value="1"/>
</dbReference>
<proteinExistence type="inferred from homology"/>
<dbReference type="SUPFAM" id="SSF52935">
    <property type="entry name" value="PK C-terminal domain-like"/>
    <property type="match status" value="1"/>
</dbReference>
<dbReference type="Proteomes" id="UP000006798">
    <property type="component" value="Plasmid pBB1"/>
</dbReference>
<evidence type="ECO:0000259" key="13">
    <source>
        <dbReference type="Pfam" id="PF00224"/>
    </source>
</evidence>
<dbReference type="AlphaFoldDB" id="F8GUM2"/>
<evidence type="ECO:0000256" key="5">
    <source>
        <dbReference type="ARBA" id="ARBA00022723"/>
    </source>
</evidence>
<evidence type="ECO:0000256" key="4">
    <source>
        <dbReference type="ARBA" id="ARBA00022679"/>
    </source>
</evidence>
<keyword evidence="8" id="KW-0067">ATP-binding</keyword>
<geneLocation type="plasmid" evidence="15 16">
    <name>pBB1</name>
</geneLocation>
<keyword evidence="6" id="KW-0547">Nucleotide-binding</keyword>
<comment type="pathway">
    <text evidence="1 12">Carbohydrate degradation; glycolysis; pyruvate from D-glyceraldehyde 3-phosphate: step 5/5.</text>
</comment>
<evidence type="ECO:0000256" key="11">
    <source>
        <dbReference type="ARBA" id="ARBA00023317"/>
    </source>
</evidence>
<organism evidence="15 16">
    <name type="scientific">Cupriavidus necator (strain ATCC 43291 / DSM 13513 / CCUG 52238 / LMG 8453 / N-1)</name>
    <name type="common">Ralstonia eutropha</name>
    <dbReference type="NCBI Taxonomy" id="1042878"/>
    <lineage>
        <taxon>Bacteria</taxon>
        <taxon>Pseudomonadati</taxon>
        <taxon>Pseudomonadota</taxon>
        <taxon>Betaproteobacteria</taxon>
        <taxon>Burkholderiales</taxon>
        <taxon>Burkholderiaceae</taxon>
        <taxon>Cupriavidus</taxon>
    </lineage>
</organism>
<dbReference type="EMBL" id="CP002879">
    <property type="protein sequence ID" value="AEI82426.1"/>
    <property type="molecule type" value="Genomic_DNA"/>
</dbReference>
<keyword evidence="15" id="KW-0614">Plasmid</keyword>
<keyword evidence="11 15" id="KW-0670">Pyruvate</keyword>
<evidence type="ECO:0000256" key="6">
    <source>
        <dbReference type="ARBA" id="ARBA00022741"/>
    </source>
</evidence>
<evidence type="ECO:0000256" key="2">
    <source>
        <dbReference type="ARBA" id="ARBA00008663"/>
    </source>
</evidence>
<dbReference type="KEGG" id="cnc:CNE_BB1p10180"/>
<dbReference type="GO" id="GO:0016301">
    <property type="term" value="F:kinase activity"/>
    <property type="evidence" value="ECO:0007669"/>
    <property type="project" value="UniProtKB-KW"/>
</dbReference>
<sequence length="264" mass="27830">MRADAVMVARSDLGVELPPERVPAVQKRISRLCRQLGRPVIVATQMLESMISAPVTTRAEASDVASAIYDGVDAVMLSAESASGRYPVEADKMMDRIIRKVEADPLYRNVLDAQQVDALSNRQDAVCGALRDIARTVGAKIAIAYTSSGATTLRAARVRPQTPIVGVTPSLGVARRMSLTWGVHASVFPHVKDVDEMVSVASDAALTEGFASEGEEIVIVAGMPFGILGSTNMLHVARVTASQKSGVAADAHAGNLAGRQGVLI</sequence>
<evidence type="ECO:0000256" key="9">
    <source>
        <dbReference type="ARBA" id="ARBA00022842"/>
    </source>
</evidence>
<protein>
    <recommendedName>
        <fullName evidence="3 12">Pyruvate kinase</fullName>
        <ecNumber evidence="3 12">2.7.1.40</ecNumber>
    </recommendedName>
</protein>
<dbReference type="EC" id="2.7.1.40" evidence="3 12"/>
<evidence type="ECO:0000256" key="10">
    <source>
        <dbReference type="ARBA" id="ARBA00023152"/>
    </source>
</evidence>
<keyword evidence="7 12" id="KW-0418">Kinase</keyword>
<dbReference type="UniPathway" id="UPA00109">
    <property type="reaction ID" value="UER00188"/>
</dbReference>
<dbReference type="GO" id="GO:0030955">
    <property type="term" value="F:potassium ion binding"/>
    <property type="evidence" value="ECO:0007669"/>
    <property type="project" value="InterPro"/>
</dbReference>